<dbReference type="EC" id="2.7.11.1" evidence="1"/>
<dbReference type="Gene3D" id="1.10.510.10">
    <property type="entry name" value="Transferase(Phosphotransferase) domain 1"/>
    <property type="match status" value="1"/>
</dbReference>
<comment type="caution">
    <text evidence="13">The sequence shown here is derived from an EMBL/GenBank/DDBJ whole genome shotgun (WGS) entry which is preliminary data.</text>
</comment>
<keyword evidence="2" id="KW-0723">Serine/threonine-protein kinase</keyword>
<dbReference type="Gene3D" id="3.30.200.20">
    <property type="entry name" value="Phosphorylase Kinase, domain 1"/>
    <property type="match status" value="1"/>
</dbReference>
<proteinExistence type="predicted"/>
<reference evidence="14" key="1">
    <citation type="journal article" date="2019" name="Int. J. Syst. Evol. Microbiol.">
        <title>The Global Catalogue of Microorganisms (GCM) 10K type strain sequencing project: providing services to taxonomists for standard genome sequencing and annotation.</title>
        <authorList>
            <consortium name="The Broad Institute Genomics Platform"/>
            <consortium name="The Broad Institute Genome Sequencing Center for Infectious Disease"/>
            <person name="Wu L."/>
            <person name="Ma J."/>
        </authorList>
    </citation>
    <scope>NUCLEOTIDE SEQUENCE [LARGE SCALE GENOMIC DNA]</scope>
    <source>
        <strain evidence="14">ICMP 19430</strain>
    </source>
</reference>
<dbReference type="GO" id="GO:0016301">
    <property type="term" value="F:kinase activity"/>
    <property type="evidence" value="ECO:0007669"/>
    <property type="project" value="UniProtKB-KW"/>
</dbReference>
<gene>
    <name evidence="13" type="ORF">ACFQS9_08520</name>
</gene>
<dbReference type="InterPro" id="IPR001258">
    <property type="entry name" value="NHL_repeat"/>
</dbReference>
<keyword evidence="11" id="KW-0812">Transmembrane</keyword>
<sequence length="609" mass="64422">MGGELEPGTILAGYRIERVLGRGGMGDVYLADHPNLPRKIALKVLRASWTGDDYVRSRFELEADHTARLEHPNIVAVHDRGREGDLLWISMQYVAGVDAKQALEFGPLGVERAVHIISETAKALDYAHGAGVLHRDVKPANILLAPGDPERVLLTDLGTAKSMNETLHLTQTGMLVATLLYAAPEQIRGGDVDHRVDIYALGCTFFHLVTGQPPYPGSSAPAVMHAHLNAPIPRPSALRPELPRAFDVAIARAMAKNRDDRFSTCRELVDAARAALSSAQESVTRPAPHVVDPSTTEGTEPAPEMVHPDRFADSTAPTPRMPWWRRRLAIVAAVVAALIAGATAMFIVWPGSQPPSAQVVLPLKDLDEPFGLAIGGDGDVYVADQKNNRVIMQEAGADSQTVLPFTGLSLPSGIAVSDRGDVYVADSANNRVVLLRPGSDSPTVLPFTDLKAPLAVAVRGFGDVYVADAMNNRVLVLPAGSSTATVLPFPGLIGPYGVAVNDRGDVYVSTANNAVLTLSAVSGTMTVLPFTDVSGADAVAVSESGDVFVADGLHNRVLMLAAGSDEQTVLPFTGLDGPVGLAVHRNGDVYVADVGNGRVLMLPAGSVRN</sequence>
<feature type="domain" description="Protein kinase" evidence="12">
    <location>
        <begin position="14"/>
        <end position="276"/>
    </location>
</feature>
<dbReference type="PROSITE" id="PS51125">
    <property type="entry name" value="NHL"/>
    <property type="match status" value="2"/>
</dbReference>
<dbReference type="InterPro" id="IPR035016">
    <property type="entry name" value="NHL_PKND"/>
</dbReference>
<evidence type="ECO:0000256" key="9">
    <source>
        <dbReference type="PROSITE-ProRule" id="PRU10141"/>
    </source>
</evidence>
<evidence type="ECO:0000256" key="5">
    <source>
        <dbReference type="ARBA" id="ARBA00022741"/>
    </source>
</evidence>
<feature type="binding site" evidence="9">
    <location>
        <position position="43"/>
    </location>
    <ligand>
        <name>ATP</name>
        <dbReference type="ChEBI" id="CHEBI:30616"/>
    </ligand>
</feature>
<evidence type="ECO:0000259" key="12">
    <source>
        <dbReference type="PROSITE" id="PS50011"/>
    </source>
</evidence>
<dbReference type="SUPFAM" id="SSF101898">
    <property type="entry name" value="NHL repeat"/>
    <property type="match status" value="1"/>
</dbReference>
<dbReference type="EMBL" id="JBHTCS010000010">
    <property type="protein sequence ID" value="MFC7447931.1"/>
    <property type="molecule type" value="Genomic_DNA"/>
</dbReference>
<protein>
    <recommendedName>
        <fullName evidence="1">non-specific serine/threonine protein kinase</fullName>
        <ecNumber evidence="1">2.7.11.1</ecNumber>
    </recommendedName>
</protein>
<feature type="repeat" description="NHL" evidence="8">
    <location>
        <begin position="397"/>
        <end position="438"/>
    </location>
</feature>
<name>A0ABW2RVV9_9NOCA</name>
<keyword evidence="11" id="KW-0472">Membrane</keyword>
<evidence type="ECO:0000256" key="11">
    <source>
        <dbReference type="SAM" id="Phobius"/>
    </source>
</evidence>
<dbReference type="PROSITE" id="PS00108">
    <property type="entry name" value="PROTEIN_KINASE_ST"/>
    <property type="match status" value="1"/>
</dbReference>
<dbReference type="PROSITE" id="PS50011">
    <property type="entry name" value="PROTEIN_KINASE_DOM"/>
    <property type="match status" value="1"/>
</dbReference>
<keyword evidence="7 9" id="KW-0067">ATP-binding</keyword>
<dbReference type="Pfam" id="PF00069">
    <property type="entry name" value="Pkinase"/>
    <property type="match status" value="1"/>
</dbReference>
<feature type="repeat" description="NHL" evidence="8">
    <location>
        <begin position="564"/>
        <end position="605"/>
    </location>
</feature>
<dbReference type="Gene3D" id="2.40.10.500">
    <property type="match status" value="3"/>
</dbReference>
<evidence type="ECO:0000313" key="13">
    <source>
        <dbReference type="EMBL" id="MFC7447931.1"/>
    </source>
</evidence>
<evidence type="ECO:0000256" key="3">
    <source>
        <dbReference type="ARBA" id="ARBA00022679"/>
    </source>
</evidence>
<evidence type="ECO:0000313" key="14">
    <source>
        <dbReference type="Proteomes" id="UP001596484"/>
    </source>
</evidence>
<dbReference type="InterPro" id="IPR000719">
    <property type="entry name" value="Prot_kinase_dom"/>
</dbReference>
<keyword evidence="11" id="KW-1133">Transmembrane helix</keyword>
<dbReference type="PROSITE" id="PS00107">
    <property type="entry name" value="PROTEIN_KINASE_ATP"/>
    <property type="match status" value="1"/>
</dbReference>
<keyword evidence="6 13" id="KW-0418">Kinase</keyword>
<feature type="transmembrane region" description="Helical" evidence="11">
    <location>
        <begin position="328"/>
        <end position="349"/>
    </location>
</feature>
<keyword evidence="14" id="KW-1185">Reference proteome</keyword>
<evidence type="ECO:0000256" key="7">
    <source>
        <dbReference type="ARBA" id="ARBA00022840"/>
    </source>
</evidence>
<feature type="region of interest" description="Disordered" evidence="10">
    <location>
        <begin position="279"/>
        <end position="314"/>
    </location>
</feature>
<evidence type="ECO:0000256" key="6">
    <source>
        <dbReference type="ARBA" id="ARBA00022777"/>
    </source>
</evidence>
<dbReference type="CDD" id="cd14952">
    <property type="entry name" value="NHL_PKND_like"/>
    <property type="match status" value="1"/>
</dbReference>
<dbReference type="SMART" id="SM00220">
    <property type="entry name" value="S_TKc"/>
    <property type="match status" value="1"/>
</dbReference>
<dbReference type="SUPFAM" id="SSF56112">
    <property type="entry name" value="Protein kinase-like (PK-like)"/>
    <property type="match status" value="1"/>
</dbReference>
<keyword evidence="3" id="KW-0808">Transferase</keyword>
<evidence type="ECO:0000256" key="2">
    <source>
        <dbReference type="ARBA" id="ARBA00022527"/>
    </source>
</evidence>
<dbReference type="CDD" id="cd14014">
    <property type="entry name" value="STKc_PknB_like"/>
    <property type="match status" value="1"/>
</dbReference>
<organism evidence="13 14">
    <name type="scientific">Rhodococcus daqingensis</name>
    <dbReference type="NCBI Taxonomy" id="2479363"/>
    <lineage>
        <taxon>Bacteria</taxon>
        <taxon>Bacillati</taxon>
        <taxon>Actinomycetota</taxon>
        <taxon>Actinomycetes</taxon>
        <taxon>Mycobacteriales</taxon>
        <taxon>Nocardiaceae</taxon>
        <taxon>Rhodococcus</taxon>
    </lineage>
</organism>
<dbReference type="RefSeq" id="WP_378403684.1">
    <property type="nucleotide sequence ID" value="NZ_JBHTCS010000010.1"/>
</dbReference>
<keyword evidence="5 9" id="KW-0547">Nucleotide-binding</keyword>
<keyword evidence="4" id="KW-0677">Repeat</keyword>
<dbReference type="InterPro" id="IPR008271">
    <property type="entry name" value="Ser/Thr_kinase_AS"/>
</dbReference>
<evidence type="ECO:0000256" key="8">
    <source>
        <dbReference type="PROSITE-ProRule" id="PRU00504"/>
    </source>
</evidence>
<dbReference type="InterPro" id="IPR011009">
    <property type="entry name" value="Kinase-like_dom_sf"/>
</dbReference>
<evidence type="ECO:0000256" key="1">
    <source>
        <dbReference type="ARBA" id="ARBA00012513"/>
    </source>
</evidence>
<dbReference type="Pfam" id="PF01436">
    <property type="entry name" value="NHL"/>
    <property type="match status" value="2"/>
</dbReference>
<evidence type="ECO:0000256" key="10">
    <source>
        <dbReference type="SAM" id="MobiDB-lite"/>
    </source>
</evidence>
<accession>A0ABW2RVV9</accession>
<evidence type="ECO:0000256" key="4">
    <source>
        <dbReference type="ARBA" id="ARBA00022737"/>
    </source>
</evidence>
<dbReference type="PANTHER" id="PTHR43289">
    <property type="entry name" value="MITOGEN-ACTIVATED PROTEIN KINASE KINASE KINASE 20-RELATED"/>
    <property type="match status" value="1"/>
</dbReference>
<dbReference type="Proteomes" id="UP001596484">
    <property type="component" value="Unassembled WGS sequence"/>
</dbReference>
<dbReference type="InterPro" id="IPR017441">
    <property type="entry name" value="Protein_kinase_ATP_BS"/>
</dbReference>
<dbReference type="PANTHER" id="PTHR43289:SF6">
    <property type="entry name" value="SERINE_THREONINE-PROTEIN KINASE NEKL-3"/>
    <property type="match status" value="1"/>
</dbReference>